<reference evidence="2 3" key="1">
    <citation type="submission" date="2015-01" db="EMBL/GenBank/DDBJ databases">
        <title>Evolution of Trichinella species and genotypes.</title>
        <authorList>
            <person name="Korhonen P.K."/>
            <person name="Edoardo P."/>
            <person name="Giuseppe L.R."/>
            <person name="Gasser R.B."/>
        </authorList>
    </citation>
    <scope>NUCLEOTIDE SEQUENCE [LARGE SCALE GENOMIC DNA]</scope>
    <source>
        <strain evidence="2">ISS2496</strain>
    </source>
</reference>
<organism evidence="2 3">
    <name type="scientific">Trichinella patagoniensis</name>
    <dbReference type="NCBI Taxonomy" id="990121"/>
    <lineage>
        <taxon>Eukaryota</taxon>
        <taxon>Metazoa</taxon>
        <taxon>Ecdysozoa</taxon>
        <taxon>Nematoda</taxon>
        <taxon>Enoplea</taxon>
        <taxon>Dorylaimia</taxon>
        <taxon>Trichinellida</taxon>
        <taxon>Trichinellidae</taxon>
        <taxon>Trichinella</taxon>
    </lineage>
</organism>
<comment type="caution">
    <text evidence="2">The sequence shown here is derived from an EMBL/GenBank/DDBJ whole genome shotgun (WGS) entry which is preliminary data.</text>
</comment>
<dbReference type="Proteomes" id="UP000054783">
    <property type="component" value="Unassembled WGS sequence"/>
</dbReference>
<keyword evidence="3" id="KW-1185">Reference proteome</keyword>
<dbReference type="EMBL" id="JYDQ01000189">
    <property type="protein sequence ID" value="KRY11636.1"/>
    <property type="molecule type" value="Genomic_DNA"/>
</dbReference>
<dbReference type="InterPro" id="IPR054722">
    <property type="entry name" value="PolX-like_BBD"/>
</dbReference>
<evidence type="ECO:0000259" key="1">
    <source>
        <dbReference type="Pfam" id="PF22936"/>
    </source>
</evidence>
<accession>A0A0V0ZGN9</accession>
<dbReference type="OrthoDB" id="6770341at2759"/>
<proteinExistence type="predicted"/>
<dbReference type="Pfam" id="PF22936">
    <property type="entry name" value="Pol_BBD"/>
    <property type="match status" value="1"/>
</dbReference>
<dbReference type="AlphaFoldDB" id="A0A0V0ZGN9"/>
<evidence type="ECO:0000313" key="3">
    <source>
        <dbReference type="Proteomes" id="UP000054783"/>
    </source>
</evidence>
<sequence length="185" mass="21379">MLLLWQKGAYQSKLPQIEAPTYGVHHNELPPINQKTNAIQYRTFATKEKAYKGKFGDWYVDSGATSHMTCNRNFFESLERRKSTVYLADNTAIQAEGIGHGWLFCVTPDAQRITNNGYKIMFQDYTCLISYQKEVVVEAKLDGSLFKLKQKRQIDTALCVHTYACLHRRMGHRDPEAIRKLNKKK</sequence>
<evidence type="ECO:0000313" key="2">
    <source>
        <dbReference type="EMBL" id="KRY11636.1"/>
    </source>
</evidence>
<feature type="domain" description="Retrovirus-related Pol polyprotein from transposon TNT 1-94-like beta-barrel" evidence="1">
    <location>
        <begin position="58"/>
        <end position="100"/>
    </location>
</feature>
<gene>
    <name evidence="2" type="ORF">T12_17062</name>
</gene>
<protein>
    <recommendedName>
        <fullName evidence="1">Retrovirus-related Pol polyprotein from transposon TNT 1-94-like beta-barrel domain-containing protein</fullName>
    </recommendedName>
</protein>
<name>A0A0V0ZGN9_9BILA</name>